<keyword evidence="3" id="KW-1185">Reference proteome</keyword>
<dbReference type="InterPro" id="IPR002882">
    <property type="entry name" value="CofD"/>
</dbReference>
<evidence type="ECO:0000313" key="3">
    <source>
        <dbReference type="Proteomes" id="UP000008066"/>
    </source>
</evidence>
<dbReference type="OMA" id="EWMDILE"/>
<proteinExistence type="predicted"/>
<feature type="compositionally biased region" description="Basic and acidic residues" evidence="1">
    <location>
        <begin position="501"/>
        <end position="511"/>
    </location>
</feature>
<feature type="compositionally biased region" description="Acidic residues" evidence="1">
    <location>
        <begin position="284"/>
        <end position="294"/>
    </location>
</feature>
<dbReference type="eggNOG" id="ENOG502QUXN">
    <property type="taxonomic scope" value="Eukaryota"/>
</dbReference>
<feature type="region of interest" description="Disordered" evidence="1">
    <location>
        <begin position="501"/>
        <end position="520"/>
    </location>
</feature>
<dbReference type="PANTHER" id="PTHR31240">
    <property type="entry name" value="MATERNAL EFFECT EMBRYO ARREST 18"/>
    <property type="match status" value="1"/>
</dbReference>
<dbReference type="Pfam" id="PF01933">
    <property type="entry name" value="CofD"/>
    <property type="match status" value="1"/>
</dbReference>
<evidence type="ECO:0000256" key="1">
    <source>
        <dbReference type="SAM" id="MobiDB-lite"/>
    </source>
</evidence>
<reference evidence="2 3" key="1">
    <citation type="journal article" date="2011" name="Cell">
        <title>Insight into structure and assembly of the nuclear pore complex by utilizing the genome of a eukaryotic thermophile.</title>
        <authorList>
            <person name="Amlacher S."/>
            <person name="Sarges P."/>
            <person name="Flemming D."/>
            <person name="van Noort V."/>
            <person name="Kunze R."/>
            <person name="Devos D.P."/>
            <person name="Arumugam M."/>
            <person name="Bork P."/>
            <person name="Hurt E."/>
        </authorList>
    </citation>
    <scope>NUCLEOTIDE SEQUENCE [LARGE SCALE GENOMIC DNA]</scope>
    <source>
        <strain evidence="3">DSM 1495 / CBS 144.50 / IMI 039719</strain>
    </source>
</reference>
<dbReference type="Proteomes" id="UP000008066">
    <property type="component" value="Unassembled WGS sequence"/>
</dbReference>
<feature type="region of interest" description="Disordered" evidence="1">
    <location>
        <begin position="263"/>
        <end position="304"/>
    </location>
</feature>
<dbReference type="EMBL" id="GL988046">
    <property type="protein sequence ID" value="EGS18261.1"/>
    <property type="molecule type" value="Genomic_DNA"/>
</dbReference>
<dbReference type="AlphaFoldDB" id="G0SE84"/>
<organism evidence="3">
    <name type="scientific">Chaetomium thermophilum (strain DSM 1495 / CBS 144.50 / IMI 039719)</name>
    <name type="common">Thermochaetoides thermophila</name>
    <dbReference type="NCBI Taxonomy" id="759272"/>
    <lineage>
        <taxon>Eukaryota</taxon>
        <taxon>Fungi</taxon>
        <taxon>Dikarya</taxon>
        <taxon>Ascomycota</taxon>
        <taxon>Pezizomycotina</taxon>
        <taxon>Sordariomycetes</taxon>
        <taxon>Sordariomycetidae</taxon>
        <taxon>Sordariales</taxon>
        <taxon>Chaetomiaceae</taxon>
        <taxon>Thermochaetoides</taxon>
    </lineage>
</organism>
<sequence length="577" mass="62680">MAPGVTNGDGPSDRLGITVFSGGTAANSLVDVFNRIAEKRRCKLNYVIPISDNGGSSSELIRFIGGPSVGDIRSRLVRLIPNQEDDREMSALKLLFEHRLDSDPLKAREEWQDIVESRSLLWSFISSPKRELIRSVLNTVNLEIVKRARPPNVFDFASASVGNMFLTGARLFTGSFESAIYLLSMICSIPPSISVLPVINSNFAHHICAGLADGTIIAGQNAISHPSAPTAVPGDSTTTHHHLLHNIPTLALHKQVLLSQAQAQACSHSPHTTSSPTPNTFTDFTEDDDDEEDGANLPGSLPALRRPNIAFSKHHSADDEEDLPARIERLWYINPYGQEIAPVANPKVVEALAQSRVVVYSIGSLYTSIIPSLVLRAVGRAIAFSDLLPGTASPVPGRLGTGTPVGGDPGRSPALEALSHPPSSHGGGERGIRHKILILNSRIDRETGPRTNPMSAKDFVAAIARACVESRAPELVGKEEVLRRCVTHLIYVDREDLVPAKEEDGVSNKEGDGDEGYEEEMPLMPKVEVEELERLGITCVKVRGRKEIVARRGKRRVVVLRYDEQALGVALERIIES</sequence>
<dbReference type="RefSeq" id="XP_006696592.1">
    <property type="nucleotide sequence ID" value="XM_006696529.1"/>
</dbReference>
<feature type="compositionally biased region" description="Gly residues" evidence="1">
    <location>
        <begin position="399"/>
        <end position="409"/>
    </location>
</feature>
<dbReference type="HOGENOM" id="CLU_019029_3_0_1"/>
<dbReference type="SUPFAM" id="SSF142338">
    <property type="entry name" value="CofD-like"/>
    <property type="match status" value="1"/>
</dbReference>
<dbReference type="InterPro" id="IPR038136">
    <property type="entry name" value="CofD-like_dom_sf"/>
</dbReference>
<dbReference type="PANTHER" id="PTHR31240:SF0">
    <property type="entry name" value="MATERNAL EFFECT EMBRYO ARREST 18"/>
    <property type="match status" value="1"/>
</dbReference>
<gene>
    <name evidence="2" type="ORF">CTHT_0062840</name>
</gene>
<dbReference type="GeneID" id="18260322"/>
<dbReference type="KEGG" id="cthr:CTHT_0062840"/>
<feature type="region of interest" description="Disordered" evidence="1">
    <location>
        <begin position="395"/>
        <end position="431"/>
    </location>
</feature>
<dbReference type="Gene3D" id="3.40.50.10680">
    <property type="entry name" value="CofD-like domains"/>
    <property type="match status" value="1"/>
</dbReference>
<name>G0SE84_CHATD</name>
<protein>
    <submittedName>
        <fullName evidence="2">Uncharacterized protein</fullName>
    </submittedName>
</protein>
<feature type="compositionally biased region" description="Low complexity" evidence="1">
    <location>
        <begin position="267"/>
        <end position="283"/>
    </location>
</feature>
<evidence type="ECO:0000313" key="2">
    <source>
        <dbReference type="EMBL" id="EGS18261.1"/>
    </source>
</evidence>
<dbReference type="OrthoDB" id="10267139at2759"/>
<accession>G0SE84</accession>
<dbReference type="GO" id="GO:0043743">
    <property type="term" value="F:LPPG:FO 2-phospho-L-lactate transferase activity"/>
    <property type="evidence" value="ECO:0007669"/>
    <property type="project" value="InterPro"/>
</dbReference>